<proteinExistence type="predicted"/>
<evidence type="ECO:0000313" key="1">
    <source>
        <dbReference type="EMBL" id="KAA8498411.1"/>
    </source>
</evidence>
<organism evidence="1 2">
    <name type="scientific">Porphyridium purpureum</name>
    <name type="common">Red alga</name>
    <name type="synonym">Porphyridium cruentum</name>
    <dbReference type="NCBI Taxonomy" id="35688"/>
    <lineage>
        <taxon>Eukaryota</taxon>
        <taxon>Rhodophyta</taxon>
        <taxon>Bangiophyceae</taxon>
        <taxon>Porphyridiales</taxon>
        <taxon>Porphyridiaceae</taxon>
        <taxon>Porphyridium</taxon>
    </lineage>
</organism>
<reference evidence="2" key="1">
    <citation type="journal article" date="2019" name="Nat. Commun.">
        <title>Expansion of phycobilisome linker gene families in mesophilic red algae.</title>
        <authorList>
            <person name="Lee J."/>
            <person name="Kim D."/>
            <person name="Bhattacharya D."/>
            <person name="Yoon H.S."/>
        </authorList>
    </citation>
    <scope>NUCLEOTIDE SEQUENCE [LARGE SCALE GENOMIC DNA]</scope>
    <source>
        <strain evidence="2">CCMP 1328</strain>
    </source>
</reference>
<dbReference type="PANTHER" id="PTHR47200:SF2">
    <property type="entry name" value="THYLAKOID LUMENAL 15 KDA PROTEIN 1, CHLOROPLASTIC"/>
    <property type="match status" value="1"/>
</dbReference>
<sequence length="247" mass="26533">MTTFRSCLENHDMMACWVVSGVEVSSAVPRCPEFACKSAAPSGGALRALGPSGTKARVCMRLGANKHERTGIKEWRVFAAAAALALVLSAGNGEDGRPVLMKTLKPAHAAEVQNYDHNQSLQNEDFSGRDLQSAVFTKANAQGASFKNADLRKANLEYANLMECDLEGADLTYALATKTKLQRASLKNANFTNANLMGASFDRETSIEGADFTDALIEPFMAKKLCSIARGTNPTTGVDTRESLMCQ</sequence>
<gene>
    <name evidence="1" type="ORF">FVE85_5996</name>
</gene>
<dbReference type="EMBL" id="VRMN01000001">
    <property type="protein sequence ID" value="KAA8498411.1"/>
    <property type="molecule type" value="Genomic_DNA"/>
</dbReference>
<dbReference type="OrthoDB" id="9989223at2759"/>
<dbReference type="InterPro" id="IPR044213">
    <property type="entry name" value="At2g44920-like"/>
</dbReference>
<evidence type="ECO:0000313" key="2">
    <source>
        <dbReference type="Proteomes" id="UP000324585"/>
    </source>
</evidence>
<dbReference type="Pfam" id="PF00805">
    <property type="entry name" value="Pentapeptide"/>
    <property type="match status" value="1"/>
</dbReference>
<dbReference type="Proteomes" id="UP000324585">
    <property type="component" value="Unassembled WGS sequence"/>
</dbReference>
<name>A0A5J4Z3F8_PORPP</name>
<keyword evidence="2" id="KW-1185">Reference proteome</keyword>
<dbReference type="PANTHER" id="PTHR47200">
    <property type="entry name" value="THYLAKOID LUMENAL 15 KDA PROTEIN 1, CHLOROPLASTIC"/>
    <property type="match status" value="1"/>
</dbReference>
<dbReference type="SUPFAM" id="SSF141571">
    <property type="entry name" value="Pentapeptide repeat-like"/>
    <property type="match status" value="1"/>
</dbReference>
<dbReference type="InterPro" id="IPR001646">
    <property type="entry name" value="5peptide_repeat"/>
</dbReference>
<dbReference type="Gene3D" id="2.160.20.80">
    <property type="entry name" value="E3 ubiquitin-protein ligase SopA"/>
    <property type="match status" value="1"/>
</dbReference>
<protein>
    <submittedName>
        <fullName evidence="1">Pentapeptide repeat protein Rfr32</fullName>
    </submittedName>
</protein>
<dbReference type="OMA" id="EFACKSA"/>
<dbReference type="AlphaFoldDB" id="A0A5J4Z3F8"/>
<accession>A0A5J4Z3F8</accession>
<comment type="caution">
    <text evidence="1">The sequence shown here is derived from an EMBL/GenBank/DDBJ whole genome shotgun (WGS) entry which is preliminary data.</text>
</comment>